<dbReference type="EMBL" id="JAVRJZ010000001">
    <property type="protein sequence ID" value="KAK2727554.1"/>
    <property type="molecule type" value="Genomic_DNA"/>
</dbReference>
<comment type="caution">
    <text evidence="4">The sequence shown here is derived from an EMBL/GenBank/DDBJ whole genome shotgun (WGS) entry which is preliminary data.</text>
</comment>
<evidence type="ECO:0000256" key="2">
    <source>
        <dbReference type="ARBA" id="ARBA00022741"/>
    </source>
</evidence>
<keyword evidence="5" id="KW-1185">Reference proteome</keyword>
<evidence type="ECO:0000256" key="1">
    <source>
        <dbReference type="ARBA" id="ARBA00006270"/>
    </source>
</evidence>
<dbReference type="Gene3D" id="3.40.50.300">
    <property type="entry name" value="P-loop containing nucleotide triphosphate hydrolases"/>
    <property type="match status" value="1"/>
</dbReference>
<dbReference type="FunFam" id="3.40.50.300:FF:000808">
    <property type="entry name" value="Small GTP-binding protein, putative"/>
    <property type="match status" value="1"/>
</dbReference>
<evidence type="ECO:0000313" key="4">
    <source>
        <dbReference type="EMBL" id="KAK2727554.1"/>
    </source>
</evidence>
<sequence>MNARERIEVKVVILGSQGVGKTSLITSYVSKPSIPSMGIQPTIGASYYPSKIEVNGVTLNLQVWDTAGQERFRSMAPMYYRNADAAILVFDLTDLDSFCEAQFWVSELQRNAEMHVCKCLVGNKCDLAARKVSKERAEEYARMIDAEYFEASAAQGKGMDKVFSRIAEDVLGQYSKEPEFKYWGIKESPSSSRLSTLEKEESVNLTDDNLSQRRKKDGQYESCCT</sequence>
<dbReference type="AlphaFoldDB" id="A0AA88IHQ8"/>
<reference evidence="4" key="1">
    <citation type="submission" date="2023-07" db="EMBL/GenBank/DDBJ databases">
        <title>Chromosome-level genome assembly of Artemia franciscana.</title>
        <authorList>
            <person name="Jo E."/>
        </authorList>
    </citation>
    <scope>NUCLEOTIDE SEQUENCE</scope>
    <source>
        <tissue evidence="4">Whole body</tissue>
    </source>
</reference>
<dbReference type="SMART" id="SM00176">
    <property type="entry name" value="RAN"/>
    <property type="match status" value="1"/>
</dbReference>
<dbReference type="CDD" id="cd00154">
    <property type="entry name" value="Rab"/>
    <property type="match status" value="1"/>
</dbReference>
<dbReference type="Pfam" id="PF00071">
    <property type="entry name" value="Ras"/>
    <property type="match status" value="1"/>
</dbReference>
<gene>
    <name evidence="4" type="ORF">QYM36_008138</name>
</gene>
<proteinExistence type="inferred from homology"/>
<dbReference type="SMART" id="SM00173">
    <property type="entry name" value="RAS"/>
    <property type="match status" value="1"/>
</dbReference>
<dbReference type="InterPro" id="IPR005225">
    <property type="entry name" value="Small_GTP-bd"/>
</dbReference>
<dbReference type="PROSITE" id="PS51421">
    <property type="entry name" value="RAS"/>
    <property type="match status" value="1"/>
</dbReference>
<dbReference type="GO" id="GO:0003924">
    <property type="term" value="F:GTPase activity"/>
    <property type="evidence" value="ECO:0007669"/>
    <property type="project" value="InterPro"/>
</dbReference>
<feature type="region of interest" description="Disordered" evidence="3">
    <location>
        <begin position="205"/>
        <end position="225"/>
    </location>
</feature>
<dbReference type="PANTHER" id="PTHR47978">
    <property type="match status" value="1"/>
</dbReference>
<protein>
    <submittedName>
        <fullName evidence="4">Uncharacterized protein</fullName>
    </submittedName>
</protein>
<dbReference type="SUPFAM" id="SSF52540">
    <property type="entry name" value="P-loop containing nucleoside triphosphate hydrolases"/>
    <property type="match status" value="1"/>
</dbReference>
<organism evidence="4 5">
    <name type="scientific">Artemia franciscana</name>
    <name type="common">Brine shrimp</name>
    <name type="synonym">Artemia sanfranciscana</name>
    <dbReference type="NCBI Taxonomy" id="6661"/>
    <lineage>
        <taxon>Eukaryota</taxon>
        <taxon>Metazoa</taxon>
        <taxon>Ecdysozoa</taxon>
        <taxon>Arthropoda</taxon>
        <taxon>Crustacea</taxon>
        <taxon>Branchiopoda</taxon>
        <taxon>Anostraca</taxon>
        <taxon>Artemiidae</taxon>
        <taxon>Artemia</taxon>
    </lineage>
</organism>
<dbReference type="SMART" id="SM00175">
    <property type="entry name" value="RAB"/>
    <property type="match status" value="1"/>
</dbReference>
<dbReference type="PROSITE" id="PS51417">
    <property type="entry name" value="ARF"/>
    <property type="match status" value="1"/>
</dbReference>
<dbReference type="Proteomes" id="UP001187531">
    <property type="component" value="Unassembled WGS sequence"/>
</dbReference>
<dbReference type="InterPro" id="IPR001806">
    <property type="entry name" value="Small_GTPase"/>
</dbReference>
<dbReference type="GO" id="GO:0005525">
    <property type="term" value="F:GTP binding"/>
    <property type="evidence" value="ECO:0007669"/>
    <property type="project" value="InterPro"/>
</dbReference>
<evidence type="ECO:0000313" key="5">
    <source>
        <dbReference type="Proteomes" id="UP001187531"/>
    </source>
</evidence>
<name>A0AA88IHQ8_ARTSF</name>
<dbReference type="InterPro" id="IPR027417">
    <property type="entry name" value="P-loop_NTPase"/>
</dbReference>
<dbReference type="PROSITE" id="PS51419">
    <property type="entry name" value="RAB"/>
    <property type="match status" value="1"/>
</dbReference>
<keyword evidence="2" id="KW-0547">Nucleotide-binding</keyword>
<evidence type="ECO:0000256" key="3">
    <source>
        <dbReference type="SAM" id="MobiDB-lite"/>
    </source>
</evidence>
<comment type="similarity">
    <text evidence="1">Belongs to the small GTPase superfamily. Rab family.</text>
</comment>
<dbReference type="PRINTS" id="PR00449">
    <property type="entry name" value="RASTRNSFRMNG"/>
</dbReference>
<accession>A0AA88IHQ8</accession>
<dbReference type="NCBIfam" id="TIGR00231">
    <property type="entry name" value="small_GTP"/>
    <property type="match status" value="1"/>
</dbReference>
<dbReference type="PROSITE" id="PS51420">
    <property type="entry name" value="RHO"/>
    <property type="match status" value="1"/>
</dbReference>
<dbReference type="SMART" id="SM00174">
    <property type="entry name" value="RHO"/>
    <property type="match status" value="1"/>
</dbReference>